<evidence type="ECO:0000256" key="1">
    <source>
        <dbReference type="SAM" id="MobiDB-lite"/>
    </source>
</evidence>
<dbReference type="InterPro" id="IPR041073">
    <property type="entry name" value="MobL"/>
</dbReference>
<evidence type="ECO:0000313" key="3">
    <source>
        <dbReference type="Proteomes" id="UP000261032"/>
    </source>
</evidence>
<dbReference type="Proteomes" id="UP000261032">
    <property type="component" value="Unassembled WGS sequence"/>
</dbReference>
<gene>
    <name evidence="2" type="ORF">DXB93_16980</name>
</gene>
<organism evidence="2 3">
    <name type="scientific">Thomasclavelia ramosa</name>
    <dbReference type="NCBI Taxonomy" id="1547"/>
    <lineage>
        <taxon>Bacteria</taxon>
        <taxon>Bacillati</taxon>
        <taxon>Bacillota</taxon>
        <taxon>Erysipelotrichia</taxon>
        <taxon>Erysipelotrichales</taxon>
        <taxon>Coprobacillaceae</taxon>
        <taxon>Thomasclavelia</taxon>
    </lineage>
</organism>
<dbReference type="AlphaFoldDB" id="A0A3E3E8Y8"/>
<feature type="region of interest" description="Disordered" evidence="1">
    <location>
        <begin position="462"/>
        <end position="486"/>
    </location>
</feature>
<reference evidence="2 3" key="1">
    <citation type="submission" date="2018-08" db="EMBL/GenBank/DDBJ databases">
        <title>A genome reference for cultivated species of the human gut microbiota.</title>
        <authorList>
            <person name="Zou Y."/>
            <person name="Xue W."/>
            <person name="Luo G."/>
        </authorList>
    </citation>
    <scope>NUCLEOTIDE SEQUENCE [LARGE SCALE GENOMIC DNA]</scope>
    <source>
        <strain evidence="2 3">OM06-4</strain>
    </source>
</reference>
<dbReference type="EMBL" id="QUSL01000043">
    <property type="protein sequence ID" value="RGD78813.1"/>
    <property type="molecule type" value="Genomic_DNA"/>
</dbReference>
<dbReference type="Pfam" id="PF18555">
    <property type="entry name" value="MobL"/>
    <property type="match status" value="1"/>
</dbReference>
<name>A0A3E3E8Y8_9FIRM</name>
<accession>A0A3E3E8Y8</accession>
<protein>
    <submittedName>
        <fullName evidence="2">Uncharacterized protein</fullName>
    </submittedName>
</protein>
<comment type="caution">
    <text evidence="2">The sequence shown here is derived from an EMBL/GenBank/DDBJ whole genome shotgun (WGS) entry which is preliminary data.</text>
</comment>
<evidence type="ECO:0000313" key="2">
    <source>
        <dbReference type="EMBL" id="RGD78813.1"/>
    </source>
</evidence>
<proteinExistence type="predicted"/>
<sequence length="537" mass="63284">MSELFNISKIRFFEYGKPAPEGSRFKGILDETSLVGYSRYTRDEKKNDKNRELETLHEGGYLGYVNKDEYTFTSEGDGWLRDEDKKGFEKTLASLFNKDGDLWWETIISFSSEEAAMQFGLEEVSDYKMLIDRCMPKICRALKINLNNVLWWANRHVDTTHPHVHLNWIEKDKSRERGKMTEAELRRVKNIIVTELLHIREESQDIDLEIKNKIFIQKDKTYHELIKAVGNGVLKKNINEIADLHNVLPKTGRLSYNSYVMKPYKKVVDKIIGKILNDCEIQNYLNEYMDMLDRINDYQNQFFSKSGDNDIANIKKAEMEKLYSRIGNMILKDYREKSSREIKSSQKGDMFKFSDSVRNKKYYNDSSMAGSQGIGYIFTINKKLLVRQDDDFIFVMIPRTHCKKYMYFDKKCYEQLNKNTGKYTIETSEVAVYDQHGKIIEKISVDDLMDYWDDKTKINLKKQSGGRDGTSSIKRGRKRSSQTNSKISYDTVKQKKAVDDYVRKVRRWMKLRNVYVSSSEQYKELREWERANGIKQI</sequence>